<sequence length="106" mass="12233">MSYVFFSPLHHPCFSPSSSTIAKPSKKKRPPVRHHRRRRRPPVRRRRKSDGDGLLHRQELHLHLLRNFSSSSMFNSFTSMIDFRSVMAIQICGLHFAGTDSGCDSL</sequence>
<gene>
    <name evidence="2" type="ORF">CEPIT_LOCUS43614</name>
</gene>
<evidence type="ECO:0000313" key="2">
    <source>
        <dbReference type="EMBL" id="CAH9147275.1"/>
    </source>
</evidence>
<comment type="caution">
    <text evidence="2">The sequence shown here is derived from an EMBL/GenBank/DDBJ whole genome shotgun (WGS) entry which is preliminary data.</text>
</comment>
<feature type="region of interest" description="Disordered" evidence="1">
    <location>
        <begin position="1"/>
        <end position="54"/>
    </location>
</feature>
<evidence type="ECO:0000256" key="1">
    <source>
        <dbReference type="SAM" id="MobiDB-lite"/>
    </source>
</evidence>
<organism evidence="2 3">
    <name type="scientific">Cuscuta epithymum</name>
    <dbReference type="NCBI Taxonomy" id="186058"/>
    <lineage>
        <taxon>Eukaryota</taxon>
        <taxon>Viridiplantae</taxon>
        <taxon>Streptophyta</taxon>
        <taxon>Embryophyta</taxon>
        <taxon>Tracheophyta</taxon>
        <taxon>Spermatophyta</taxon>
        <taxon>Magnoliopsida</taxon>
        <taxon>eudicotyledons</taxon>
        <taxon>Gunneridae</taxon>
        <taxon>Pentapetalae</taxon>
        <taxon>asterids</taxon>
        <taxon>lamiids</taxon>
        <taxon>Solanales</taxon>
        <taxon>Convolvulaceae</taxon>
        <taxon>Cuscuteae</taxon>
        <taxon>Cuscuta</taxon>
        <taxon>Cuscuta subgen. Cuscuta</taxon>
    </lineage>
</organism>
<dbReference type="AlphaFoldDB" id="A0AAV0GH46"/>
<dbReference type="Proteomes" id="UP001152523">
    <property type="component" value="Unassembled WGS sequence"/>
</dbReference>
<feature type="compositionally biased region" description="Basic residues" evidence="1">
    <location>
        <begin position="24"/>
        <end position="48"/>
    </location>
</feature>
<reference evidence="2" key="1">
    <citation type="submission" date="2022-07" db="EMBL/GenBank/DDBJ databases">
        <authorList>
            <person name="Macas J."/>
            <person name="Novak P."/>
            <person name="Neumann P."/>
        </authorList>
    </citation>
    <scope>NUCLEOTIDE SEQUENCE</scope>
</reference>
<dbReference type="EMBL" id="CAMAPF010001125">
    <property type="protein sequence ID" value="CAH9147275.1"/>
    <property type="molecule type" value="Genomic_DNA"/>
</dbReference>
<proteinExistence type="predicted"/>
<protein>
    <submittedName>
        <fullName evidence="2">Uncharacterized protein</fullName>
    </submittedName>
</protein>
<accession>A0AAV0GH46</accession>
<keyword evidence="3" id="KW-1185">Reference proteome</keyword>
<name>A0AAV0GH46_9ASTE</name>
<evidence type="ECO:0000313" key="3">
    <source>
        <dbReference type="Proteomes" id="UP001152523"/>
    </source>
</evidence>